<feature type="compositionally biased region" description="Polar residues" evidence="1">
    <location>
        <begin position="62"/>
        <end position="72"/>
    </location>
</feature>
<evidence type="ECO:0000256" key="1">
    <source>
        <dbReference type="SAM" id="MobiDB-lite"/>
    </source>
</evidence>
<proteinExistence type="predicted"/>
<dbReference type="AlphaFoldDB" id="A0A5C6NBJ8"/>
<dbReference type="EMBL" id="RHFK02000015">
    <property type="protein sequence ID" value="TWW64804.1"/>
    <property type="molecule type" value="Genomic_DNA"/>
</dbReference>
<protein>
    <submittedName>
        <fullName evidence="2">Uncharacterized protein</fullName>
    </submittedName>
</protein>
<gene>
    <name evidence="2" type="ORF">D4764_22G0004510</name>
</gene>
<organism evidence="2 3">
    <name type="scientific">Takifugu flavidus</name>
    <name type="common">sansaifugu</name>
    <dbReference type="NCBI Taxonomy" id="433684"/>
    <lineage>
        <taxon>Eukaryota</taxon>
        <taxon>Metazoa</taxon>
        <taxon>Chordata</taxon>
        <taxon>Craniata</taxon>
        <taxon>Vertebrata</taxon>
        <taxon>Euteleostomi</taxon>
        <taxon>Actinopterygii</taxon>
        <taxon>Neopterygii</taxon>
        <taxon>Teleostei</taxon>
        <taxon>Neoteleostei</taxon>
        <taxon>Acanthomorphata</taxon>
        <taxon>Eupercaria</taxon>
        <taxon>Tetraodontiformes</taxon>
        <taxon>Tetradontoidea</taxon>
        <taxon>Tetraodontidae</taxon>
        <taxon>Takifugu</taxon>
    </lineage>
</organism>
<accession>A0A5C6NBJ8</accession>
<comment type="caution">
    <text evidence="2">The sequence shown here is derived from an EMBL/GenBank/DDBJ whole genome shotgun (WGS) entry which is preliminary data.</text>
</comment>
<sequence>MVPMETELLSPGTRYPRWEEKPGLRWLQDYWGCLAEAVRRISESQPVFTKAFLGNSSIWHSHSPHNDVTVSPRSGRAGGERRGRLPPCAPLCHPESTQVLAALCRRQTDPTYTSPTPLPFETAAALRAISNPATPGAPL</sequence>
<name>A0A5C6NBJ8_9TELE</name>
<keyword evidence="3" id="KW-1185">Reference proteome</keyword>
<evidence type="ECO:0000313" key="3">
    <source>
        <dbReference type="Proteomes" id="UP000324091"/>
    </source>
</evidence>
<evidence type="ECO:0000313" key="2">
    <source>
        <dbReference type="EMBL" id="TWW64804.1"/>
    </source>
</evidence>
<reference evidence="2 3" key="1">
    <citation type="submission" date="2019-04" db="EMBL/GenBank/DDBJ databases">
        <title>Chromosome genome assembly for Takifugu flavidus.</title>
        <authorList>
            <person name="Xiao S."/>
        </authorList>
    </citation>
    <scope>NUCLEOTIDE SEQUENCE [LARGE SCALE GENOMIC DNA]</scope>
    <source>
        <strain evidence="2">HTHZ2018</strain>
        <tissue evidence="2">Muscle</tissue>
    </source>
</reference>
<feature type="region of interest" description="Disordered" evidence="1">
    <location>
        <begin position="62"/>
        <end position="89"/>
    </location>
</feature>
<dbReference type="Proteomes" id="UP000324091">
    <property type="component" value="Chromosome 22"/>
</dbReference>